<evidence type="ECO:0000313" key="2">
    <source>
        <dbReference type="Proteomes" id="UP000238937"/>
    </source>
</evidence>
<dbReference type="EMBL" id="PVWO01000589">
    <property type="protein sequence ID" value="PSB42335.1"/>
    <property type="molecule type" value="Genomic_DNA"/>
</dbReference>
<evidence type="ECO:0000313" key="1">
    <source>
        <dbReference type="EMBL" id="PSB42335.1"/>
    </source>
</evidence>
<name>A0A2T1FBH7_9CYAN</name>
<keyword evidence="2" id="KW-1185">Reference proteome</keyword>
<dbReference type="Proteomes" id="UP000238937">
    <property type="component" value="Unassembled WGS sequence"/>
</dbReference>
<sequence>MPAIRQALRQQPKLSNSSRIYLAGGIVWAMTTLTRPCEKEQNIARPKEERVSSFTRLRAEDINTFYNNATRSRKTLFEPNLSSCTPEQLTKVQAEIKKVQEKFPDKDLIAGAGILKAFSEELNFANKDSIFFARYAIEALPIGYLIGRLEKQSG</sequence>
<accession>A0A2T1FBH7</accession>
<comment type="caution">
    <text evidence="1">The sequence shown here is derived from an EMBL/GenBank/DDBJ whole genome shotgun (WGS) entry which is preliminary data.</text>
</comment>
<gene>
    <name evidence="1" type="ORF">C7B77_26795</name>
</gene>
<proteinExistence type="predicted"/>
<organism evidence="1 2">
    <name type="scientific">Chamaesiphon polymorphus CCALA 037</name>
    <dbReference type="NCBI Taxonomy" id="2107692"/>
    <lineage>
        <taxon>Bacteria</taxon>
        <taxon>Bacillati</taxon>
        <taxon>Cyanobacteriota</taxon>
        <taxon>Cyanophyceae</taxon>
        <taxon>Gomontiellales</taxon>
        <taxon>Chamaesiphonaceae</taxon>
        <taxon>Chamaesiphon</taxon>
    </lineage>
</organism>
<reference evidence="1 2" key="1">
    <citation type="submission" date="2018-03" db="EMBL/GenBank/DDBJ databases">
        <title>The ancient ancestry and fast evolution of plastids.</title>
        <authorList>
            <person name="Moore K.R."/>
            <person name="Magnabosco C."/>
            <person name="Momper L."/>
            <person name="Gold D.A."/>
            <person name="Bosak T."/>
            <person name="Fournier G.P."/>
        </authorList>
    </citation>
    <scope>NUCLEOTIDE SEQUENCE [LARGE SCALE GENOMIC DNA]</scope>
    <source>
        <strain evidence="1 2">CCALA 037</strain>
    </source>
</reference>
<protein>
    <submittedName>
        <fullName evidence="1">Uncharacterized protein</fullName>
    </submittedName>
</protein>
<dbReference type="RefSeq" id="WP_106312200.1">
    <property type="nucleotide sequence ID" value="NZ_PVWO01000589.1"/>
</dbReference>
<dbReference type="OrthoDB" id="505749at2"/>
<dbReference type="AlphaFoldDB" id="A0A2T1FBH7"/>